<gene>
    <name evidence="4 5" type="primary">vpr</name>
</gene>
<dbReference type="GO" id="GO:0046718">
    <property type="term" value="P:symbiont entry into host cell"/>
    <property type="evidence" value="ECO:0007669"/>
    <property type="project" value="UniProtKB-KW"/>
</dbReference>
<dbReference type="PRINTS" id="PR00444">
    <property type="entry name" value="HIVVPRVPX"/>
</dbReference>
<dbReference type="EMBL" id="HM803689">
    <property type="protein sequence ID" value="ADK78264.1"/>
    <property type="molecule type" value="Genomic_DNA"/>
</dbReference>
<keyword evidence="4" id="KW-0805">Transcription regulation</keyword>
<dbReference type="InterPro" id="IPR000012">
    <property type="entry name" value="RetroV_VpR/X"/>
</dbReference>
<keyword evidence="4" id="KW-1160">Virus entry into host cell</keyword>
<organism evidence="5 6">
    <name type="scientific">Simian immunodeficiency virus</name>
    <name type="common">SIV</name>
    <dbReference type="NCBI Taxonomy" id="11723"/>
    <lineage>
        <taxon>Viruses</taxon>
        <taxon>Riboviria</taxon>
        <taxon>Pararnavirae</taxon>
        <taxon>Artverviricota</taxon>
        <taxon>Revtraviricetes</taxon>
        <taxon>Ortervirales</taxon>
        <taxon>Retroviridae</taxon>
        <taxon>Orthoretrovirinae</taxon>
        <taxon>Lentivirus</taxon>
        <taxon>Lentivirus simimdef</taxon>
    </lineage>
</organism>
<organismHost>
    <name type="scientific">Pan troglodytes</name>
    <name type="common">Chimpanzee</name>
    <dbReference type="NCBI Taxonomy" id="9598"/>
</organismHost>
<keyword evidence="4" id="KW-0010">Activator</keyword>
<dbReference type="Pfam" id="PF00522">
    <property type="entry name" value="VPR"/>
    <property type="match status" value="1"/>
</dbReference>
<dbReference type="Gene3D" id="1.20.5.4730">
    <property type="match status" value="1"/>
</dbReference>
<keyword evidence="4" id="KW-0131">Cell cycle</keyword>
<evidence type="ECO:0000256" key="4">
    <source>
        <dbReference type="RuleBase" id="RU364021"/>
    </source>
</evidence>
<dbReference type="GO" id="GO:0044423">
    <property type="term" value="C:virion component"/>
    <property type="evidence" value="ECO:0007669"/>
    <property type="project" value="UniProtKB-KW"/>
</dbReference>
<keyword evidence="4" id="KW-1163">Viral penetration into host nucleus</keyword>
<name>E1ANU1_SIV</name>
<sequence length="100" mass="11452">MEMPPEDEGPQREPMNEWLLDTLMELQEEAAKHFTMELLHAVGNYIYEQYGDSLEGVRVLITLLQRALFLHYRHGCTGSRIGTNRGGNPLQSIPLSRNIL</sequence>
<dbReference type="GO" id="GO:0043657">
    <property type="term" value="C:host cell"/>
    <property type="evidence" value="ECO:0007669"/>
    <property type="project" value="GOC"/>
</dbReference>
<organismHost>
    <name type="scientific">Cercopithecidae</name>
    <name type="common">Old World monkeys</name>
    <dbReference type="NCBI Taxonomy" id="9527"/>
</organismHost>
<keyword evidence="2 4" id="KW-0945">Host-virus interaction</keyword>
<evidence type="ECO:0000313" key="5">
    <source>
        <dbReference type="EMBL" id="ADK78264.1"/>
    </source>
</evidence>
<dbReference type="InterPro" id="IPR053711">
    <property type="entry name" value="Lentiviral_Vpx_assoc_factor"/>
</dbReference>
<keyword evidence="1 4" id="KW-1048">Host nucleus</keyword>
<dbReference type="GO" id="GO:0075732">
    <property type="term" value="P:viral penetration into host nucleus"/>
    <property type="evidence" value="ECO:0007669"/>
    <property type="project" value="UniProtKB-KW"/>
</dbReference>
<comment type="function">
    <text evidence="4">Stimulates gene expression driven by the HIV-2 LTR. Prevents infected cells from undergoing mitosis and proliferating, by inducing arrest or delay in the G2 phase of the cell cycle. Cell cycle arrest creates a favorable environment for maximizing viral expression and production.</text>
</comment>
<protein>
    <recommendedName>
        <fullName evidence="4">Protein Vpr</fullName>
    </recommendedName>
    <alternativeName>
        <fullName evidence="4">Viral protein R</fullName>
    </alternativeName>
</protein>
<evidence type="ECO:0000256" key="1">
    <source>
        <dbReference type="ARBA" id="ARBA00022562"/>
    </source>
</evidence>
<reference evidence="5 6" key="1">
    <citation type="journal article" date="2010" name="J. Gen. Virol.">
        <title>Full-length genome sequence of a simian immunodeficiency virus (SIV) infecting a captive agile mangabey (Cercocebus agilis) is closely related to SIVrcm infecting wild red-capped mangabeys (Cercocebus torquatus) in Cameroon.</title>
        <authorList>
            <person name="Ahuka-Mundeke S."/>
            <person name="Liegeois F."/>
            <person name="Ayouba A."/>
            <person name="Foupouopouognini Y."/>
            <person name="Nerriennet E."/>
            <person name="Delaporte E."/>
            <person name="Peeters M."/>
        </authorList>
    </citation>
    <scope>NUCLEOTIDE SEQUENCE [LARGE SCALE GENOMIC DNA]</scope>
    <source>
        <strain evidence="5 6">SIVrcm</strain>
    </source>
</reference>
<evidence type="ECO:0000256" key="2">
    <source>
        <dbReference type="ARBA" id="ARBA00022581"/>
    </source>
</evidence>
<keyword evidence="4" id="KW-0804">Transcription</keyword>
<evidence type="ECO:0000313" key="6">
    <source>
        <dbReference type="Proteomes" id="UP000257575"/>
    </source>
</evidence>
<dbReference type="GO" id="GO:0042025">
    <property type="term" value="C:host cell nucleus"/>
    <property type="evidence" value="ECO:0007669"/>
    <property type="project" value="UniProtKB-SubCell"/>
</dbReference>
<keyword evidence="3 4" id="KW-0946">Virion</keyword>
<proteinExistence type="predicted"/>
<accession>E1ANU1</accession>
<comment type="subcellular location">
    <subcellularLocation>
        <location evidence="4">Virion</location>
    </subcellularLocation>
    <subcellularLocation>
        <location evidence="4">Host nucleus</location>
    </subcellularLocation>
</comment>
<dbReference type="Proteomes" id="UP000257575">
    <property type="component" value="Segment"/>
</dbReference>
<evidence type="ECO:0000256" key="3">
    <source>
        <dbReference type="ARBA" id="ARBA00022844"/>
    </source>
</evidence>